<keyword evidence="4" id="KW-1133">Transmembrane helix</keyword>
<evidence type="ECO:0000256" key="3">
    <source>
        <dbReference type="SAM" id="MobiDB-lite"/>
    </source>
</evidence>
<accession>A0A2T0LQ74</accession>
<dbReference type="PANTHER" id="PTHR37042">
    <property type="entry name" value="OUTER MEMBRANE PROTEIN RV1973"/>
    <property type="match status" value="1"/>
</dbReference>
<protein>
    <submittedName>
        <fullName evidence="5">Mce-associated membrane protein</fullName>
    </submittedName>
</protein>
<dbReference type="RefSeq" id="WP_106180626.1">
    <property type="nucleotide sequence ID" value="NZ_PVNH01000009.1"/>
</dbReference>
<evidence type="ECO:0000313" key="6">
    <source>
        <dbReference type="Proteomes" id="UP000238362"/>
    </source>
</evidence>
<evidence type="ECO:0000256" key="2">
    <source>
        <dbReference type="ARBA" id="ARBA00023136"/>
    </source>
</evidence>
<dbReference type="PANTHER" id="PTHR37042:SF4">
    <property type="entry name" value="OUTER MEMBRANE PROTEIN RV1973"/>
    <property type="match status" value="1"/>
</dbReference>
<feature type="transmembrane region" description="Helical" evidence="4">
    <location>
        <begin position="47"/>
        <end position="66"/>
    </location>
</feature>
<dbReference type="Proteomes" id="UP000238362">
    <property type="component" value="Unassembled WGS sequence"/>
</dbReference>
<gene>
    <name evidence="5" type="ORF">B0I33_10975</name>
</gene>
<feature type="region of interest" description="Disordered" evidence="3">
    <location>
        <begin position="1"/>
        <end position="39"/>
    </location>
</feature>
<dbReference type="OrthoDB" id="5188486at2"/>
<evidence type="ECO:0000313" key="5">
    <source>
        <dbReference type="EMBL" id="PRX45412.1"/>
    </source>
</evidence>
<keyword evidence="2 4" id="KW-0472">Membrane</keyword>
<dbReference type="GO" id="GO:0016020">
    <property type="term" value="C:membrane"/>
    <property type="evidence" value="ECO:0007669"/>
    <property type="project" value="UniProtKB-SubCell"/>
</dbReference>
<dbReference type="AlphaFoldDB" id="A0A2T0LQ74"/>
<name>A0A2T0LQ74_9PSEU</name>
<evidence type="ECO:0000256" key="4">
    <source>
        <dbReference type="SAM" id="Phobius"/>
    </source>
</evidence>
<comment type="caution">
    <text evidence="5">The sequence shown here is derived from an EMBL/GenBank/DDBJ whole genome shotgun (WGS) entry which is preliminary data.</text>
</comment>
<evidence type="ECO:0000256" key="1">
    <source>
        <dbReference type="ARBA" id="ARBA00004370"/>
    </source>
</evidence>
<keyword evidence="6" id="KW-1185">Reference proteome</keyword>
<organism evidence="5 6">
    <name type="scientific">Prauserella shujinwangii</name>
    <dbReference type="NCBI Taxonomy" id="1453103"/>
    <lineage>
        <taxon>Bacteria</taxon>
        <taxon>Bacillati</taxon>
        <taxon>Actinomycetota</taxon>
        <taxon>Actinomycetes</taxon>
        <taxon>Pseudonocardiales</taxon>
        <taxon>Pseudonocardiaceae</taxon>
        <taxon>Prauserella</taxon>
    </lineage>
</organism>
<dbReference type="EMBL" id="PVNH01000009">
    <property type="protein sequence ID" value="PRX45412.1"/>
    <property type="molecule type" value="Genomic_DNA"/>
</dbReference>
<comment type="subcellular location">
    <subcellularLocation>
        <location evidence="1">Membrane</location>
    </subcellularLocation>
</comment>
<sequence length="198" mass="21944">MNETTPHRPAPHPRSEREEPESGTVDNPVDTVDNTEAPDARRRRLRAALAALAVVAALGGAGVFGYQHFSLRADQAARQEALAAAERFAASLSSYDFQDLERNFRGVTEHATDRFAQQYRQVGDNLTKLIEEHEAVSKGEVLAAGVVAGDRDSAVVLLFVDQTISNTNSPQPRVDRNRMRMTLVHRDDRWLVDDVTLL</sequence>
<proteinExistence type="predicted"/>
<reference evidence="5 6" key="1">
    <citation type="submission" date="2018-03" db="EMBL/GenBank/DDBJ databases">
        <title>Genomic Encyclopedia of Type Strains, Phase III (KMG-III): the genomes of soil and plant-associated and newly described type strains.</title>
        <authorList>
            <person name="Whitman W."/>
        </authorList>
    </citation>
    <scope>NUCLEOTIDE SEQUENCE [LARGE SCALE GENOMIC DNA]</scope>
    <source>
        <strain evidence="5 6">CGMCC 4.7125</strain>
    </source>
</reference>
<keyword evidence="4" id="KW-0812">Transmembrane</keyword>